<comment type="caution">
    <text evidence="1">The sequence shown here is derived from an EMBL/GenBank/DDBJ whole genome shotgun (WGS) entry which is preliminary data.</text>
</comment>
<protein>
    <submittedName>
        <fullName evidence="1">Uncharacterized protein</fullName>
    </submittedName>
</protein>
<name>A0AA41E4E9_9BURK</name>
<reference evidence="1" key="1">
    <citation type="submission" date="2021-04" db="EMBL/GenBank/DDBJ databases">
        <title>A collection of bacterial strains from the Burkholderia cepacia Research Laboratory and Repository.</title>
        <authorList>
            <person name="Lipuma J."/>
            <person name="Spilker T."/>
        </authorList>
    </citation>
    <scope>NUCLEOTIDE SEQUENCE</scope>
    <source>
        <strain evidence="1">AU36012</strain>
    </source>
</reference>
<dbReference type="EMBL" id="JAGSVG010000002">
    <property type="protein sequence ID" value="MBR8128187.1"/>
    <property type="molecule type" value="Genomic_DNA"/>
</dbReference>
<dbReference type="Proteomes" id="UP000682266">
    <property type="component" value="Unassembled WGS sequence"/>
</dbReference>
<gene>
    <name evidence="1" type="ORF">KDW93_04115</name>
</gene>
<sequence length="97" mass="10893">MQRNRALVERYRGKRYVLVAHSLGTGSTLVVLEWLASRGRLREVNAAQMPGTQLALPGRRLHVLHGPMLHRFVILDNGEEIGQCQRYSSRPASGSDE</sequence>
<dbReference type="AlphaFoldDB" id="A0AA41E4E9"/>
<organism evidence="1 2">
    <name type="scientific">Burkholderia ambifaria</name>
    <dbReference type="NCBI Taxonomy" id="152480"/>
    <lineage>
        <taxon>Bacteria</taxon>
        <taxon>Pseudomonadati</taxon>
        <taxon>Pseudomonadota</taxon>
        <taxon>Betaproteobacteria</taxon>
        <taxon>Burkholderiales</taxon>
        <taxon>Burkholderiaceae</taxon>
        <taxon>Burkholderia</taxon>
        <taxon>Burkholderia cepacia complex</taxon>
    </lineage>
</organism>
<dbReference type="RefSeq" id="WP_146124564.1">
    <property type="nucleotide sequence ID" value="NZ_CADERF010000002.1"/>
</dbReference>
<accession>A0AA41E4E9</accession>
<proteinExistence type="predicted"/>
<evidence type="ECO:0000313" key="1">
    <source>
        <dbReference type="EMBL" id="MBR8128187.1"/>
    </source>
</evidence>
<evidence type="ECO:0000313" key="2">
    <source>
        <dbReference type="Proteomes" id="UP000682266"/>
    </source>
</evidence>